<accession>A0A5J4YMD1</accession>
<keyword evidence="2" id="KW-1185">Reference proteome</keyword>
<evidence type="ECO:0000313" key="1">
    <source>
        <dbReference type="EMBL" id="KAA8492398.1"/>
    </source>
</evidence>
<proteinExistence type="predicted"/>
<dbReference type="AlphaFoldDB" id="A0A5J4YMD1"/>
<comment type="caution">
    <text evidence="1">The sequence shown here is derived from an EMBL/GenBank/DDBJ whole genome shotgun (WGS) entry which is preliminary data.</text>
</comment>
<organism evidence="1 2">
    <name type="scientific">Porphyridium purpureum</name>
    <name type="common">Red alga</name>
    <name type="synonym">Porphyridium cruentum</name>
    <dbReference type="NCBI Taxonomy" id="35688"/>
    <lineage>
        <taxon>Eukaryota</taxon>
        <taxon>Rhodophyta</taxon>
        <taxon>Bangiophyceae</taxon>
        <taxon>Porphyridiales</taxon>
        <taxon>Porphyridiaceae</taxon>
        <taxon>Porphyridium</taxon>
    </lineage>
</organism>
<gene>
    <name evidence="1" type="ORF">FVE85_7905</name>
</gene>
<protein>
    <submittedName>
        <fullName evidence="1">Uncharacterized protein</fullName>
    </submittedName>
</protein>
<dbReference type="EMBL" id="VRMN01000009">
    <property type="protein sequence ID" value="KAA8492398.1"/>
    <property type="molecule type" value="Genomic_DNA"/>
</dbReference>
<dbReference type="Proteomes" id="UP000324585">
    <property type="component" value="Unassembled WGS sequence"/>
</dbReference>
<reference evidence="2" key="1">
    <citation type="journal article" date="2019" name="Nat. Commun.">
        <title>Expansion of phycobilisome linker gene families in mesophilic red algae.</title>
        <authorList>
            <person name="Lee J."/>
            <person name="Kim D."/>
            <person name="Bhattacharya D."/>
            <person name="Yoon H.S."/>
        </authorList>
    </citation>
    <scope>NUCLEOTIDE SEQUENCE [LARGE SCALE GENOMIC DNA]</scope>
    <source>
        <strain evidence="2">CCMP 1328</strain>
    </source>
</reference>
<name>A0A5J4YMD1_PORPP</name>
<sequence length="77" mass="8682">MSCSRFVGDETAAVSVFTATHSRANIRHQSQVHGSPIHLLIQSSIHHPFPTVPDAVTHPHTPRIRPRPRIRILTNEY</sequence>
<evidence type="ECO:0000313" key="2">
    <source>
        <dbReference type="Proteomes" id="UP000324585"/>
    </source>
</evidence>